<evidence type="ECO:0000313" key="9">
    <source>
        <dbReference type="Proteomes" id="UP000001646"/>
    </source>
</evidence>
<evidence type="ECO:0000256" key="3">
    <source>
        <dbReference type="ARBA" id="ARBA00057390"/>
    </source>
</evidence>
<dbReference type="PRINTS" id="PR00401">
    <property type="entry name" value="SH2DOMAIN"/>
</dbReference>
<evidence type="ECO:0000256" key="4">
    <source>
        <dbReference type="ARBA" id="ARBA00074794"/>
    </source>
</evidence>
<accession>H9GB73</accession>
<dbReference type="InterPro" id="IPR051846">
    <property type="entry name" value="SH2_domain_adapters"/>
</dbReference>
<reference evidence="8" key="2">
    <citation type="submission" date="2025-08" db="UniProtKB">
        <authorList>
            <consortium name="Ensembl"/>
        </authorList>
    </citation>
    <scope>IDENTIFICATION</scope>
</reference>
<dbReference type="GeneTree" id="ENSGT00940000159452"/>
<dbReference type="InterPro" id="IPR000980">
    <property type="entry name" value="SH2"/>
</dbReference>
<evidence type="ECO:0000313" key="8">
    <source>
        <dbReference type="Ensembl" id="ENSACAP00000006159.4"/>
    </source>
</evidence>
<dbReference type="InParanoid" id="H9GB73"/>
<dbReference type="Proteomes" id="UP000001646">
    <property type="component" value="Unplaced"/>
</dbReference>
<evidence type="ECO:0000256" key="2">
    <source>
        <dbReference type="ARBA" id="ARBA00022999"/>
    </source>
</evidence>
<dbReference type="SUPFAM" id="SSF55550">
    <property type="entry name" value="SH2 domain"/>
    <property type="match status" value="1"/>
</dbReference>
<keyword evidence="2 5" id="KW-0727">SH2 domain</keyword>
<dbReference type="Gene3D" id="3.30.505.10">
    <property type="entry name" value="SH2 domain"/>
    <property type="match status" value="1"/>
</dbReference>
<dbReference type="Pfam" id="PF00017">
    <property type="entry name" value="SH2"/>
    <property type="match status" value="1"/>
</dbReference>
<proteinExistence type="predicted"/>
<dbReference type="FunFam" id="3.30.505.10:FF:000058">
    <property type="entry name" value="SH2 domain-containing adapter protein D"/>
    <property type="match status" value="1"/>
</dbReference>
<dbReference type="Ensembl" id="ENSACAT00000006296.4">
    <property type="protein sequence ID" value="ENSACAP00000006159.4"/>
    <property type="gene ID" value="ENSACAG00000006308.4"/>
</dbReference>
<comment type="function">
    <text evidence="3">May function as an adapter protein.</text>
</comment>
<keyword evidence="9" id="KW-1185">Reference proteome</keyword>
<dbReference type="Bgee" id="ENSACAG00000006308">
    <property type="expression patterns" value="Expressed in forelimb bud and 13 other cell types or tissues"/>
</dbReference>
<feature type="compositionally biased region" description="Acidic residues" evidence="6">
    <location>
        <begin position="35"/>
        <end position="47"/>
    </location>
</feature>
<dbReference type="PROSITE" id="PS50001">
    <property type="entry name" value="SH2"/>
    <property type="match status" value="1"/>
</dbReference>
<name>H9GB73_ANOCA</name>
<feature type="domain" description="SH2" evidence="7">
    <location>
        <begin position="111"/>
        <end position="206"/>
    </location>
</feature>
<dbReference type="PANTHER" id="PTHR15127">
    <property type="entry name" value="HEAVYWEIGHT, ISOFORM A"/>
    <property type="match status" value="1"/>
</dbReference>
<evidence type="ECO:0000259" key="7">
    <source>
        <dbReference type="PROSITE" id="PS50001"/>
    </source>
</evidence>
<dbReference type="InterPro" id="IPR036860">
    <property type="entry name" value="SH2_dom_sf"/>
</dbReference>
<dbReference type="AlphaFoldDB" id="H9GB73"/>
<protein>
    <recommendedName>
        <fullName evidence="4">SH2 domain-containing adapter protein D</fullName>
    </recommendedName>
</protein>
<reference evidence="8" key="3">
    <citation type="submission" date="2025-09" db="UniProtKB">
        <authorList>
            <consortium name="Ensembl"/>
        </authorList>
    </citation>
    <scope>IDENTIFICATION</scope>
</reference>
<evidence type="ECO:0000256" key="6">
    <source>
        <dbReference type="SAM" id="MobiDB-lite"/>
    </source>
</evidence>
<organism evidence="8 9">
    <name type="scientific">Anolis carolinensis</name>
    <name type="common">Green anole</name>
    <name type="synonym">American chameleon</name>
    <dbReference type="NCBI Taxonomy" id="28377"/>
    <lineage>
        <taxon>Eukaryota</taxon>
        <taxon>Metazoa</taxon>
        <taxon>Chordata</taxon>
        <taxon>Craniata</taxon>
        <taxon>Vertebrata</taxon>
        <taxon>Euteleostomi</taxon>
        <taxon>Lepidosauria</taxon>
        <taxon>Squamata</taxon>
        <taxon>Bifurcata</taxon>
        <taxon>Unidentata</taxon>
        <taxon>Episquamata</taxon>
        <taxon>Toxicofera</taxon>
        <taxon>Iguania</taxon>
        <taxon>Dactyloidae</taxon>
        <taxon>Anolis</taxon>
    </lineage>
</organism>
<dbReference type="SMART" id="SM00252">
    <property type="entry name" value="SH2"/>
    <property type="match status" value="1"/>
</dbReference>
<feature type="region of interest" description="Disordered" evidence="6">
    <location>
        <begin position="1"/>
        <end position="47"/>
    </location>
</feature>
<reference evidence="8" key="1">
    <citation type="submission" date="2009-12" db="EMBL/GenBank/DDBJ databases">
        <title>The Genome Sequence of Anolis carolinensis (Green Anole Lizard).</title>
        <authorList>
            <consortium name="The Genome Sequencing Platform"/>
            <person name="Di Palma F."/>
            <person name="Alfoldi J."/>
            <person name="Heiman D."/>
            <person name="Young S."/>
            <person name="Grabherr M."/>
            <person name="Johnson J."/>
            <person name="Lander E.S."/>
            <person name="Lindblad-Toh K."/>
        </authorList>
    </citation>
    <scope>NUCLEOTIDE SEQUENCE [LARGE SCALE GENOMIC DNA]</scope>
    <source>
        <strain evidence="8">JBL SC #1</strain>
    </source>
</reference>
<dbReference type="HOGENOM" id="CLU_029444_2_0_1"/>
<evidence type="ECO:0000256" key="5">
    <source>
        <dbReference type="PROSITE-ProRule" id="PRU00191"/>
    </source>
</evidence>
<keyword evidence="1" id="KW-0597">Phosphoprotein</keyword>
<evidence type="ECO:0000256" key="1">
    <source>
        <dbReference type="ARBA" id="ARBA00022553"/>
    </source>
</evidence>
<dbReference type="PANTHER" id="PTHR15127:SF28">
    <property type="entry name" value="SH2 DOMAIN-CONTAINING ADAPTER PROTEIN F"/>
    <property type="match status" value="1"/>
</dbReference>
<sequence>GLTPLHLYDVPYEPSENGTDPGPLPGTSCRYSWLPEDDERPPEEYDQPWEWKKERISRVFAGKRQNGKAALTNPLPSCIEKTGSPCWSSVEHGLAFGERVNPALPLESQAWYHGTLSRVDAEGLLRLCREASYLVRNSESSHDAFSLSLKSSQGFLHLKLLPTEDNKFVLGQHSPPFDNVPEIIHHYASHKLPIQGAEHMSLLYPVTTQPSSCLAAEQ</sequence>
<dbReference type="eggNOG" id="ENOG502QTRD">
    <property type="taxonomic scope" value="Eukaryota"/>
</dbReference>